<accession>A0AA38SFD3</accession>
<proteinExistence type="predicted"/>
<keyword evidence="3" id="KW-1185">Reference proteome</keyword>
<reference evidence="2" key="1">
    <citation type="submission" date="2023-03" db="EMBL/GenBank/DDBJ databases">
        <title>Chromosome-scale reference genome and RAD-based genetic map of yellow starthistle (Centaurea solstitialis) reveal putative structural variation and QTLs associated with invader traits.</title>
        <authorList>
            <person name="Reatini B."/>
            <person name="Cang F.A."/>
            <person name="Jiang Q."/>
            <person name="Mckibben M.T.W."/>
            <person name="Barker M.S."/>
            <person name="Rieseberg L.H."/>
            <person name="Dlugosch K.M."/>
        </authorList>
    </citation>
    <scope>NUCLEOTIDE SEQUENCE</scope>
    <source>
        <strain evidence="2">CAN-66</strain>
        <tissue evidence="2">Leaf</tissue>
    </source>
</reference>
<protein>
    <recommendedName>
        <fullName evidence="4">Thionin-like protein 2</fullName>
    </recommendedName>
</protein>
<evidence type="ECO:0000256" key="1">
    <source>
        <dbReference type="SAM" id="SignalP"/>
    </source>
</evidence>
<dbReference type="PANTHER" id="PTHR36312">
    <property type="entry name" value="THIONIN-LIKE PROTEIN 1"/>
    <property type="match status" value="1"/>
</dbReference>
<comment type="caution">
    <text evidence="2">The sequence shown here is derived from an EMBL/GenBank/DDBJ whole genome shotgun (WGS) entry which is preliminary data.</text>
</comment>
<evidence type="ECO:0000313" key="3">
    <source>
        <dbReference type="Proteomes" id="UP001172457"/>
    </source>
</evidence>
<evidence type="ECO:0000313" key="2">
    <source>
        <dbReference type="EMBL" id="KAJ9537813.1"/>
    </source>
</evidence>
<dbReference type="InterPro" id="IPR038975">
    <property type="entry name" value="THNL"/>
</dbReference>
<dbReference type="PANTHER" id="PTHR36312:SF1">
    <property type="entry name" value="OS01G0594500 PROTEIN"/>
    <property type="match status" value="1"/>
</dbReference>
<organism evidence="2 3">
    <name type="scientific">Centaurea solstitialis</name>
    <name type="common">yellow star-thistle</name>
    <dbReference type="NCBI Taxonomy" id="347529"/>
    <lineage>
        <taxon>Eukaryota</taxon>
        <taxon>Viridiplantae</taxon>
        <taxon>Streptophyta</taxon>
        <taxon>Embryophyta</taxon>
        <taxon>Tracheophyta</taxon>
        <taxon>Spermatophyta</taxon>
        <taxon>Magnoliopsida</taxon>
        <taxon>eudicotyledons</taxon>
        <taxon>Gunneridae</taxon>
        <taxon>Pentapetalae</taxon>
        <taxon>asterids</taxon>
        <taxon>campanulids</taxon>
        <taxon>Asterales</taxon>
        <taxon>Asteraceae</taxon>
        <taxon>Carduoideae</taxon>
        <taxon>Cardueae</taxon>
        <taxon>Centaureinae</taxon>
        <taxon>Centaurea</taxon>
    </lineage>
</organism>
<evidence type="ECO:0008006" key="4">
    <source>
        <dbReference type="Google" id="ProtNLM"/>
    </source>
</evidence>
<keyword evidence="1" id="KW-0732">Signal</keyword>
<dbReference type="AlphaFoldDB" id="A0AA38SFD3"/>
<dbReference type="Proteomes" id="UP001172457">
    <property type="component" value="Chromosome 8"/>
</dbReference>
<feature type="signal peptide" evidence="1">
    <location>
        <begin position="1"/>
        <end position="22"/>
    </location>
</feature>
<dbReference type="PROSITE" id="PS51257">
    <property type="entry name" value="PROKAR_LIPOPROTEIN"/>
    <property type="match status" value="1"/>
</dbReference>
<dbReference type="EMBL" id="JARYMX010000008">
    <property type="protein sequence ID" value="KAJ9537813.1"/>
    <property type="molecule type" value="Genomic_DNA"/>
</dbReference>
<gene>
    <name evidence="2" type="ORF">OSB04_030546</name>
</gene>
<feature type="chain" id="PRO_5041206170" description="Thionin-like protein 2" evidence="1">
    <location>
        <begin position="23"/>
        <end position="229"/>
    </location>
</feature>
<name>A0AA38SFD3_9ASTR</name>
<sequence>MEVKALLKVTMVMVMVVGGCRGEEESSFKDCYAKCFIFCMIEPKENLCTCSTLCLKECIFPSLLPSSSSSYAIDQHSQNLGYCKLGCATSLCSNISKTHNPEKMEVKALLKVTMVMVMVVGDCRGEEESSFKDCYAKCFIFCMIEPKENLCTCSTLCLKECIFPSLLPSSSSSYAIDQHSQNLGYCKLGCATSLCSNISKTHNPDGKNMEICVGSCSNKCTMSYLSSSP</sequence>